<dbReference type="PANTHER" id="PTHR43764">
    <property type="entry name" value="MOLYBDENUM COFACTOR BIOSYNTHESIS"/>
    <property type="match status" value="1"/>
</dbReference>
<dbReference type="SMART" id="SM00852">
    <property type="entry name" value="MoCF_biosynth"/>
    <property type="match status" value="1"/>
</dbReference>
<comment type="caution">
    <text evidence="4">The sequence shown here is derived from an EMBL/GenBank/DDBJ whole genome shotgun (WGS) entry which is preliminary data.</text>
</comment>
<dbReference type="GO" id="GO:0006777">
    <property type="term" value="P:Mo-molybdopterin cofactor biosynthetic process"/>
    <property type="evidence" value="ECO:0007669"/>
    <property type="project" value="UniProtKB-KW"/>
</dbReference>
<dbReference type="SUPFAM" id="SSF53218">
    <property type="entry name" value="Molybdenum cofactor biosynthesis proteins"/>
    <property type="match status" value="1"/>
</dbReference>
<dbReference type="EMBL" id="JACYHB010000004">
    <property type="protein sequence ID" value="MBD8078703.1"/>
    <property type="molecule type" value="Genomic_DNA"/>
</dbReference>
<dbReference type="PROSITE" id="PS01078">
    <property type="entry name" value="MOCF_BIOSYNTHESIS_1"/>
    <property type="match status" value="1"/>
</dbReference>
<proteinExistence type="predicted"/>
<feature type="domain" description="MoaB/Mog" evidence="3">
    <location>
        <begin position="18"/>
        <end position="165"/>
    </location>
</feature>
<keyword evidence="2" id="KW-0501">Molybdenum cofactor biosynthesis</keyword>
<dbReference type="RefSeq" id="WP_191828293.1">
    <property type="nucleotide sequence ID" value="NZ_JACYHB010000004.1"/>
</dbReference>
<dbReference type="InterPro" id="IPR008284">
    <property type="entry name" value="MoCF_biosynth_CS"/>
</dbReference>
<dbReference type="PANTHER" id="PTHR43764:SF1">
    <property type="entry name" value="MOLYBDOPTERIN MOLYBDOTRANSFERASE"/>
    <property type="match status" value="1"/>
</dbReference>
<dbReference type="InterPro" id="IPR051920">
    <property type="entry name" value="MPT_Adenylyltrnsfr/MoaC-Rel"/>
</dbReference>
<dbReference type="AlphaFoldDB" id="A0A927G880"/>
<evidence type="ECO:0000256" key="1">
    <source>
        <dbReference type="ARBA" id="ARBA00005046"/>
    </source>
</evidence>
<dbReference type="Gene3D" id="3.40.980.10">
    <property type="entry name" value="MoaB/Mog-like domain"/>
    <property type="match status" value="1"/>
</dbReference>
<dbReference type="InterPro" id="IPR001453">
    <property type="entry name" value="MoaB/Mog_dom"/>
</dbReference>
<name>A0A927G880_9MICO</name>
<comment type="pathway">
    <text evidence="1">Cofactor biosynthesis; molybdopterin biosynthesis.</text>
</comment>
<dbReference type="Pfam" id="PF00994">
    <property type="entry name" value="MoCF_biosynth"/>
    <property type="match status" value="1"/>
</dbReference>
<dbReference type="CDD" id="cd00886">
    <property type="entry name" value="MogA_MoaB"/>
    <property type="match status" value="1"/>
</dbReference>
<evidence type="ECO:0000313" key="4">
    <source>
        <dbReference type="EMBL" id="MBD8078703.1"/>
    </source>
</evidence>
<reference evidence="4" key="1">
    <citation type="journal article" date="2018" name="Curr. Microbiol.">
        <title>Cellulosimicrobium arenosum sp. nov., Isolated from Marine Sediment Sand.</title>
        <authorList>
            <person name="Oh M."/>
            <person name="Kim J.H."/>
            <person name="Yoon J.H."/>
            <person name="Schumann P."/>
            <person name="Kim W."/>
        </authorList>
    </citation>
    <scope>NUCLEOTIDE SEQUENCE</scope>
    <source>
        <strain evidence="4">KCTC 49039</strain>
    </source>
</reference>
<organism evidence="4 5">
    <name type="scientific">Cellulosimicrobium arenosum</name>
    <dbReference type="NCBI Taxonomy" id="2708133"/>
    <lineage>
        <taxon>Bacteria</taxon>
        <taxon>Bacillati</taxon>
        <taxon>Actinomycetota</taxon>
        <taxon>Actinomycetes</taxon>
        <taxon>Micrococcales</taxon>
        <taxon>Promicromonosporaceae</taxon>
        <taxon>Cellulosimicrobium</taxon>
    </lineage>
</organism>
<protein>
    <submittedName>
        <fullName evidence="4">MogA/MoaB family molybdenum cofactor biosynthesis protein</fullName>
    </submittedName>
</protein>
<sequence length="174" mass="17864">MSDARTGSSRRPADVTVAVVTVSDRCSRGEAEDRSGPLLVSLLADAGYARVEARVVPDGAESVRDVLTLLLLDGARLVLTTGGTGLAPRDLTPEGTRLVVEREVPGIADELRRRGAEHVQTAVLSRGVAGLAVGADGPALVVNLPGSTGGVRDGWAVLGPLLPHVLAQLDGGDH</sequence>
<dbReference type="Proteomes" id="UP000610846">
    <property type="component" value="Unassembled WGS sequence"/>
</dbReference>
<dbReference type="NCBIfam" id="TIGR00177">
    <property type="entry name" value="molyb_syn"/>
    <property type="match status" value="1"/>
</dbReference>
<keyword evidence="5" id="KW-1185">Reference proteome</keyword>
<evidence type="ECO:0000259" key="3">
    <source>
        <dbReference type="SMART" id="SM00852"/>
    </source>
</evidence>
<reference evidence="4" key="2">
    <citation type="submission" date="2020-09" db="EMBL/GenBank/DDBJ databases">
        <authorList>
            <person name="Yu Y."/>
        </authorList>
    </citation>
    <scope>NUCLEOTIDE SEQUENCE</scope>
    <source>
        <strain evidence="4">KCTC 49039</strain>
    </source>
</reference>
<accession>A0A927G880</accession>
<evidence type="ECO:0000256" key="2">
    <source>
        <dbReference type="ARBA" id="ARBA00023150"/>
    </source>
</evidence>
<dbReference type="InterPro" id="IPR036425">
    <property type="entry name" value="MoaB/Mog-like_dom_sf"/>
</dbReference>
<evidence type="ECO:0000313" key="5">
    <source>
        <dbReference type="Proteomes" id="UP000610846"/>
    </source>
</evidence>
<gene>
    <name evidence="4" type="ORF">IF651_06495</name>
</gene>